<protein>
    <submittedName>
        <fullName evidence="1">Uncharacterized protein</fullName>
    </submittedName>
</protein>
<dbReference type="HOGENOM" id="CLU_2924376_0_0_1"/>
<reference evidence="2" key="1">
    <citation type="journal article" date="2013" name="Ind. Biotechnol.">
        <title>Comparative genomics analysis of Trichoderma reesei strains.</title>
        <authorList>
            <person name="Koike H."/>
            <person name="Aerts A."/>
            <person name="LaButti K."/>
            <person name="Grigoriev I.V."/>
            <person name="Baker S.E."/>
        </authorList>
    </citation>
    <scope>NUCLEOTIDE SEQUENCE [LARGE SCALE GENOMIC DNA]</scope>
    <source>
        <strain evidence="2">ATCC 56765 / BCRC 32924 / NRRL 11460 / Rut C-30</strain>
    </source>
</reference>
<name>A0A024RY55_HYPJR</name>
<accession>A0A024RY55</accession>
<organism evidence="1 2">
    <name type="scientific">Hypocrea jecorina (strain ATCC 56765 / BCRC 32924 / NRRL 11460 / Rut C-30)</name>
    <name type="common">Trichoderma reesei</name>
    <dbReference type="NCBI Taxonomy" id="1344414"/>
    <lineage>
        <taxon>Eukaryota</taxon>
        <taxon>Fungi</taxon>
        <taxon>Dikarya</taxon>
        <taxon>Ascomycota</taxon>
        <taxon>Pezizomycotina</taxon>
        <taxon>Sordariomycetes</taxon>
        <taxon>Hypocreomycetidae</taxon>
        <taxon>Hypocreales</taxon>
        <taxon>Hypocreaceae</taxon>
        <taxon>Trichoderma</taxon>
    </lineage>
</organism>
<proteinExistence type="predicted"/>
<dbReference type="KEGG" id="trr:M419DRAFT_135018"/>
<dbReference type="EMBL" id="KI911184">
    <property type="protein sequence ID" value="ETR96861.1"/>
    <property type="molecule type" value="Genomic_DNA"/>
</dbReference>
<dbReference type="AlphaFoldDB" id="A0A024RY55"/>
<gene>
    <name evidence="1" type="ORF">M419DRAFT_135018</name>
</gene>
<evidence type="ECO:0000313" key="2">
    <source>
        <dbReference type="Proteomes" id="UP000024376"/>
    </source>
</evidence>
<sequence length="61" mass="7105">MPQSARLPSSCSFYIISDHLSRKRSVKVKRSRKTCHAMSSPITIALFNLQENQERLENKER</sequence>
<dbReference type="Proteomes" id="UP000024376">
    <property type="component" value="Unassembled WGS sequence"/>
</dbReference>
<evidence type="ECO:0000313" key="1">
    <source>
        <dbReference type="EMBL" id="ETR96861.1"/>
    </source>
</evidence>